<feature type="transmembrane region" description="Helical" evidence="2">
    <location>
        <begin position="176"/>
        <end position="196"/>
    </location>
</feature>
<keyword evidence="2" id="KW-1133">Transmembrane helix</keyword>
<keyword evidence="2" id="KW-0472">Membrane</keyword>
<reference evidence="4" key="1">
    <citation type="journal article" date="2019" name="Int. J. Syst. Evol. Microbiol.">
        <title>The Global Catalogue of Microorganisms (GCM) 10K type strain sequencing project: providing services to taxonomists for standard genome sequencing and annotation.</title>
        <authorList>
            <consortium name="The Broad Institute Genomics Platform"/>
            <consortium name="The Broad Institute Genome Sequencing Center for Infectious Disease"/>
            <person name="Wu L."/>
            <person name="Ma J."/>
        </authorList>
    </citation>
    <scope>NUCLEOTIDE SEQUENCE [LARGE SCALE GENOMIC DNA]</scope>
    <source>
        <strain evidence="4">JCM 4805</strain>
    </source>
</reference>
<dbReference type="EMBL" id="BAAABY010000070">
    <property type="protein sequence ID" value="GAA0501406.1"/>
    <property type="molecule type" value="Genomic_DNA"/>
</dbReference>
<proteinExistence type="predicted"/>
<evidence type="ECO:0000256" key="1">
    <source>
        <dbReference type="SAM" id="Coils"/>
    </source>
</evidence>
<feature type="transmembrane region" description="Helical" evidence="2">
    <location>
        <begin position="50"/>
        <end position="70"/>
    </location>
</feature>
<keyword evidence="4" id="KW-1185">Reference proteome</keyword>
<feature type="coiled-coil region" evidence="1">
    <location>
        <begin position="74"/>
        <end position="113"/>
    </location>
</feature>
<keyword evidence="2" id="KW-0812">Transmembrane</keyword>
<keyword evidence="1" id="KW-0175">Coiled coil</keyword>
<protein>
    <submittedName>
        <fullName evidence="3">Uncharacterized protein</fullName>
    </submittedName>
</protein>
<accession>A0ABP3LLI9</accession>
<comment type="caution">
    <text evidence="3">The sequence shown here is derived from an EMBL/GenBank/DDBJ whole genome shotgun (WGS) entry which is preliminary data.</text>
</comment>
<evidence type="ECO:0000256" key="2">
    <source>
        <dbReference type="SAM" id="Phobius"/>
    </source>
</evidence>
<name>A0ABP3LLI9_9ACTN</name>
<sequence length="211" mass="22382">MYDPDDTFEEIRRNYDQEIPVNHPTEFVDPTPYGPPAQPVKPGLNSRGRMALGIGAVFLIGGSVVGYQAYSANAAENEAKAQAIQLEMQKLKLAELKEQNRAAEKDHAAEKKVNSTLQASIDRCVNAKADDANKGFGTTYRDIVDACKAQYATSTETGADMETAAASQSADGGADISTGVLLGGVAVVVLGGALAVRRGTKPETTHPHHCH</sequence>
<evidence type="ECO:0000313" key="4">
    <source>
        <dbReference type="Proteomes" id="UP001500909"/>
    </source>
</evidence>
<organism evidence="3 4">
    <name type="scientific">Streptomyces olivaceiscleroticus</name>
    <dbReference type="NCBI Taxonomy" id="68245"/>
    <lineage>
        <taxon>Bacteria</taxon>
        <taxon>Bacillati</taxon>
        <taxon>Actinomycetota</taxon>
        <taxon>Actinomycetes</taxon>
        <taxon>Kitasatosporales</taxon>
        <taxon>Streptomycetaceae</taxon>
        <taxon>Streptomyces</taxon>
    </lineage>
</organism>
<dbReference type="Proteomes" id="UP001500909">
    <property type="component" value="Unassembled WGS sequence"/>
</dbReference>
<evidence type="ECO:0000313" key="3">
    <source>
        <dbReference type="EMBL" id="GAA0501406.1"/>
    </source>
</evidence>
<dbReference type="RefSeq" id="WP_346100546.1">
    <property type="nucleotide sequence ID" value="NZ_BAAABY010000070.1"/>
</dbReference>
<gene>
    <name evidence="3" type="ORF">GCM10010361_78740</name>
</gene>